<keyword evidence="3" id="KW-0539">Nucleus</keyword>
<evidence type="ECO:0000256" key="1">
    <source>
        <dbReference type="ARBA" id="ARBA00004123"/>
    </source>
</evidence>
<evidence type="ECO:0000259" key="6">
    <source>
        <dbReference type="SMART" id="SM00322"/>
    </source>
</evidence>
<dbReference type="CDD" id="cd22398">
    <property type="entry name" value="KH-I_FUBP_rpt3"/>
    <property type="match status" value="1"/>
</dbReference>
<feature type="compositionally biased region" description="Gly residues" evidence="5">
    <location>
        <begin position="430"/>
        <end position="446"/>
    </location>
</feature>
<dbReference type="AlphaFoldDB" id="A0A2T7NL75"/>
<feature type="region of interest" description="Disordered" evidence="5">
    <location>
        <begin position="395"/>
        <end position="457"/>
    </location>
</feature>
<dbReference type="InterPro" id="IPR004087">
    <property type="entry name" value="KH_dom"/>
</dbReference>
<gene>
    <name evidence="7" type="ORF">C0Q70_17723</name>
</gene>
<dbReference type="CDD" id="cd22397">
    <property type="entry name" value="KH-I_FUBP_rpt2"/>
    <property type="match status" value="1"/>
</dbReference>
<dbReference type="Gene3D" id="3.30.1370.10">
    <property type="entry name" value="K Homology domain, type 1"/>
    <property type="match status" value="4"/>
</dbReference>
<proteinExistence type="predicted"/>
<keyword evidence="4" id="KW-0694">RNA-binding</keyword>
<feature type="compositionally biased region" description="Pro residues" evidence="5">
    <location>
        <begin position="526"/>
        <end position="544"/>
    </location>
</feature>
<dbReference type="EMBL" id="PZQS01000011">
    <property type="protein sequence ID" value="PVD21920.1"/>
    <property type="molecule type" value="Genomic_DNA"/>
</dbReference>
<keyword evidence="8" id="KW-1185">Reference proteome</keyword>
<dbReference type="SMART" id="SM00322">
    <property type="entry name" value="KH"/>
    <property type="match status" value="4"/>
</dbReference>
<keyword evidence="2" id="KW-0677">Repeat</keyword>
<name>A0A2T7NL75_POMCA</name>
<feature type="domain" description="K Homology" evidence="6">
    <location>
        <begin position="306"/>
        <end position="376"/>
    </location>
</feature>
<evidence type="ECO:0000256" key="4">
    <source>
        <dbReference type="PROSITE-ProRule" id="PRU00117"/>
    </source>
</evidence>
<feature type="compositionally biased region" description="Gly residues" evidence="5">
    <location>
        <begin position="396"/>
        <end position="423"/>
    </location>
</feature>
<feature type="domain" description="K Homology" evidence="6">
    <location>
        <begin position="204"/>
        <end position="276"/>
    </location>
</feature>
<protein>
    <recommendedName>
        <fullName evidence="6">K Homology domain-containing protein</fullName>
    </recommendedName>
</protein>
<dbReference type="GO" id="GO:0006355">
    <property type="term" value="P:regulation of DNA-templated transcription"/>
    <property type="evidence" value="ECO:0007669"/>
    <property type="project" value="InterPro"/>
</dbReference>
<feature type="region of interest" description="Disordered" evidence="5">
    <location>
        <begin position="519"/>
        <end position="604"/>
    </location>
</feature>
<evidence type="ECO:0000256" key="2">
    <source>
        <dbReference type="ARBA" id="ARBA00022737"/>
    </source>
</evidence>
<dbReference type="GO" id="GO:0005634">
    <property type="term" value="C:nucleus"/>
    <property type="evidence" value="ECO:0007669"/>
    <property type="project" value="UniProtKB-SubCell"/>
</dbReference>
<dbReference type="SUPFAM" id="SSF54791">
    <property type="entry name" value="Eukaryotic type KH-domain (KH-domain type I)"/>
    <property type="match status" value="4"/>
</dbReference>
<sequence>MAEDSNNAFASALARARQIAAKINQPGAGDAQPQGIKRPFDDEACFGEPDSKKPAHDPAIGGIGAQLQALANQSSVPVSSEAAQAAQEAAARINRQLGLNPADGVMQPQKPGPHAGLGLVTTENYHVPDKMVGLIIGKGGEQITRLQAESGCKVQIAPDSGGMPERPCTLTGTPQAISICKQLIQQIIDRGNAPHMGMEGGTENQSVVEMSIPGGKVGLVIGKGGETIRQLQERAGVKMVMIQDSNAPTASDKPLRITGEPSKCQRAKEMVLELLAEKDMHGGMGTFNNYDGMGHGGGGGGGGGSGPGGMEIPVPRQAVGLVIGKGGEMIKKIQGETGAKVQFKPDDGQSEDRLCAITGSPDKVQNAISMIHELLANANIDGPDFRQQHSREYNIGGRGGGGFGMGRGGGPPGRGGGRGRGGGPFPPGGPGRGGGVGGGMGRGGYGDPNFQDQTSYSVPADKCGLVIGKGGETIREINRQSGAHVELDRNAPPNMGEKIFTIRGTPQQIQHAIQLICEKTGMQGPPGGPPGGPMGPGPGGPGPQGPGHQGPGPQGPGYDQYGQYGQPSQPPQQYGAPQSWNAYGNQYQQQPNDPSADKQAQDANAAAWAAYYSQYYAQYGQYTQYAQQQQQQQQQQAPQQQPQQAPQQQQPQQAATTNYAQPTINPQTGQPDYSAAWAEYYRQQGLYHQANMILQQAQANAMQNPQQQQAPQ</sequence>
<evidence type="ECO:0000313" key="7">
    <source>
        <dbReference type="EMBL" id="PVD21920.1"/>
    </source>
</evidence>
<dbReference type="OrthoDB" id="5204190at2759"/>
<comment type="caution">
    <text evidence="7">The sequence shown here is derived from an EMBL/GenBank/DDBJ whole genome shotgun (WGS) entry which is preliminary data.</text>
</comment>
<dbReference type="CDD" id="cd22399">
    <property type="entry name" value="KH-I_FUBP_rpt4"/>
    <property type="match status" value="1"/>
</dbReference>
<comment type="subcellular location">
    <subcellularLocation>
        <location evidence="1">Nucleus</location>
    </subcellularLocation>
</comment>
<dbReference type="OMA" id="QPWGPYG"/>
<dbReference type="Pfam" id="PF09005">
    <property type="entry name" value="FUBP_C"/>
    <property type="match status" value="1"/>
</dbReference>
<organism evidence="7 8">
    <name type="scientific">Pomacea canaliculata</name>
    <name type="common">Golden apple snail</name>
    <dbReference type="NCBI Taxonomy" id="400727"/>
    <lineage>
        <taxon>Eukaryota</taxon>
        <taxon>Metazoa</taxon>
        <taxon>Spiralia</taxon>
        <taxon>Lophotrochozoa</taxon>
        <taxon>Mollusca</taxon>
        <taxon>Gastropoda</taxon>
        <taxon>Caenogastropoda</taxon>
        <taxon>Architaenioglossa</taxon>
        <taxon>Ampullarioidea</taxon>
        <taxon>Ampullariidae</taxon>
        <taxon>Pomacea</taxon>
    </lineage>
</organism>
<dbReference type="Pfam" id="PF00013">
    <property type="entry name" value="KH_1"/>
    <property type="match status" value="4"/>
</dbReference>
<feature type="domain" description="K Homology" evidence="6">
    <location>
        <begin position="119"/>
        <end position="189"/>
    </location>
</feature>
<dbReference type="InterPro" id="IPR004088">
    <property type="entry name" value="KH_dom_type_1"/>
</dbReference>
<evidence type="ECO:0000256" key="5">
    <source>
        <dbReference type="SAM" id="MobiDB-lite"/>
    </source>
</evidence>
<dbReference type="GO" id="GO:0003723">
    <property type="term" value="F:RNA binding"/>
    <property type="evidence" value="ECO:0007669"/>
    <property type="project" value="UniProtKB-UniRule"/>
</dbReference>
<evidence type="ECO:0000256" key="3">
    <source>
        <dbReference type="ARBA" id="ARBA00023242"/>
    </source>
</evidence>
<dbReference type="STRING" id="400727.A0A2T7NL75"/>
<dbReference type="CDD" id="cd22396">
    <property type="entry name" value="KH-I_FUBP_rpt1"/>
    <property type="match status" value="1"/>
</dbReference>
<reference evidence="7 8" key="1">
    <citation type="submission" date="2018-04" db="EMBL/GenBank/DDBJ databases">
        <title>The genome of golden apple snail Pomacea canaliculata provides insight into stress tolerance and invasive adaptation.</title>
        <authorList>
            <person name="Liu C."/>
            <person name="Liu B."/>
            <person name="Ren Y."/>
            <person name="Zhang Y."/>
            <person name="Wang H."/>
            <person name="Li S."/>
            <person name="Jiang F."/>
            <person name="Yin L."/>
            <person name="Zhang G."/>
            <person name="Qian W."/>
            <person name="Fan W."/>
        </authorList>
    </citation>
    <scope>NUCLEOTIDE SEQUENCE [LARGE SCALE GENOMIC DNA]</scope>
    <source>
        <strain evidence="7">SZHN2017</strain>
        <tissue evidence="7">Muscle</tissue>
    </source>
</reference>
<accession>A0A2T7NL75</accession>
<dbReference type="PANTHER" id="PTHR10288">
    <property type="entry name" value="KH DOMAIN CONTAINING RNA BINDING PROTEIN"/>
    <property type="match status" value="1"/>
</dbReference>
<dbReference type="Proteomes" id="UP000245119">
    <property type="component" value="Linkage Group LG11"/>
</dbReference>
<feature type="compositionally biased region" description="Polar residues" evidence="5">
    <location>
        <begin position="579"/>
        <end position="593"/>
    </location>
</feature>
<evidence type="ECO:0000313" key="8">
    <source>
        <dbReference type="Proteomes" id="UP000245119"/>
    </source>
</evidence>
<dbReference type="FunFam" id="3.30.1370.10:FF:000007">
    <property type="entry name" value="far upstream element-binding protein 1 isoform X1"/>
    <property type="match status" value="1"/>
</dbReference>
<dbReference type="InterPro" id="IPR036612">
    <property type="entry name" value="KH_dom_type_1_sf"/>
</dbReference>
<feature type="domain" description="K Homology" evidence="6">
    <location>
        <begin position="450"/>
        <end position="521"/>
    </location>
</feature>
<dbReference type="InterPro" id="IPR015096">
    <property type="entry name" value="FUBP_C"/>
</dbReference>
<feature type="region of interest" description="Disordered" evidence="5">
    <location>
        <begin position="24"/>
        <end position="55"/>
    </location>
</feature>
<feature type="compositionally biased region" description="Low complexity" evidence="5">
    <location>
        <begin position="624"/>
        <end position="663"/>
    </location>
</feature>
<feature type="region of interest" description="Disordered" evidence="5">
    <location>
        <begin position="624"/>
        <end position="671"/>
    </location>
</feature>
<feature type="compositionally biased region" description="Low complexity" evidence="5">
    <location>
        <begin position="556"/>
        <end position="578"/>
    </location>
</feature>
<dbReference type="PROSITE" id="PS50084">
    <property type="entry name" value="KH_TYPE_1"/>
    <property type="match status" value="4"/>
</dbReference>